<accession>A0A4C1XE41</accession>
<dbReference type="Proteomes" id="UP000299102">
    <property type="component" value="Unassembled WGS sequence"/>
</dbReference>
<protein>
    <submittedName>
        <fullName evidence="2">Uncharacterized protein</fullName>
    </submittedName>
</protein>
<feature type="region of interest" description="Disordered" evidence="1">
    <location>
        <begin position="94"/>
        <end position="139"/>
    </location>
</feature>
<organism evidence="2 3">
    <name type="scientific">Eumeta variegata</name>
    <name type="common">Bagworm moth</name>
    <name type="synonym">Eumeta japonica</name>
    <dbReference type="NCBI Taxonomy" id="151549"/>
    <lineage>
        <taxon>Eukaryota</taxon>
        <taxon>Metazoa</taxon>
        <taxon>Ecdysozoa</taxon>
        <taxon>Arthropoda</taxon>
        <taxon>Hexapoda</taxon>
        <taxon>Insecta</taxon>
        <taxon>Pterygota</taxon>
        <taxon>Neoptera</taxon>
        <taxon>Endopterygota</taxon>
        <taxon>Lepidoptera</taxon>
        <taxon>Glossata</taxon>
        <taxon>Ditrysia</taxon>
        <taxon>Tineoidea</taxon>
        <taxon>Psychidae</taxon>
        <taxon>Oiketicinae</taxon>
        <taxon>Eumeta</taxon>
    </lineage>
</organism>
<comment type="caution">
    <text evidence="2">The sequence shown here is derived from an EMBL/GenBank/DDBJ whole genome shotgun (WGS) entry which is preliminary data.</text>
</comment>
<reference evidence="2 3" key="1">
    <citation type="journal article" date="2019" name="Commun. Biol.">
        <title>The bagworm genome reveals a unique fibroin gene that provides high tensile strength.</title>
        <authorList>
            <person name="Kono N."/>
            <person name="Nakamura H."/>
            <person name="Ohtoshi R."/>
            <person name="Tomita M."/>
            <person name="Numata K."/>
            <person name="Arakawa K."/>
        </authorList>
    </citation>
    <scope>NUCLEOTIDE SEQUENCE [LARGE SCALE GENOMIC DNA]</scope>
</reference>
<keyword evidence="3" id="KW-1185">Reference proteome</keyword>
<feature type="region of interest" description="Disordered" evidence="1">
    <location>
        <begin position="33"/>
        <end position="53"/>
    </location>
</feature>
<dbReference type="EMBL" id="BGZK01000815">
    <property type="protein sequence ID" value="GBP61453.1"/>
    <property type="molecule type" value="Genomic_DNA"/>
</dbReference>
<name>A0A4C1XE41_EUMVA</name>
<evidence type="ECO:0000313" key="2">
    <source>
        <dbReference type="EMBL" id="GBP61453.1"/>
    </source>
</evidence>
<proteinExistence type="predicted"/>
<gene>
    <name evidence="2" type="ORF">EVAR_34688_1</name>
</gene>
<sequence length="139" mass="15287">MREARTLQYNAHNFAGLNWLQMIYYAGETLRKDQNQKENSGPSPKLKTGLGSKSSIEAGSKLQACRNVSCIIPISICHRLRPASLRLELRLVAESESKAGRKTKTGTGPGSETKAGPRPKLKMELRSKTSVGMRSESKV</sequence>
<dbReference type="AlphaFoldDB" id="A0A4C1XE41"/>
<evidence type="ECO:0000256" key="1">
    <source>
        <dbReference type="SAM" id="MobiDB-lite"/>
    </source>
</evidence>
<evidence type="ECO:0000313" key="3">
    <source>
        <dbReference type="Proteomes" id="UP000299102"/>
    </source>
</evidence>